<evidence type="ECO:0000256" key="5">
    <source>
        <dbReference type="ARBA" id="ARBA00023136"/>
    </source>
</evidence>
<keyword evidence="4 6" id="KW-1133">Transmembrane helix</keyword>
<proteinExistence type="predicted"/>
<evidence type="ECO:0000259" key="7">
    <source>
        <dbReference type="Pfam" id="PF06271"/>
    </source>
</evidence>
<evidence type="ECO:0000256" key="6">
    <source>
        <dbReference type="SAM" id="Phobius"/>
    </source>
</evidence>
<feature type="transmembrane region" description="Helical" evidence="6">
    <location>
        <begin position="40"/>
        <end position="55"/>
    </location>
</feature>
<feature type="domain" description="RDD" evidence="7">
    <location>
        <begin position="6"/>
        <end position="123"/>
    </location>
</feature>
<sequence>MNEIQYAGFGKRFLAAFLDGIILVIINIILGFALGGNKNLVALVGILVGWVYYAVQESSPKQATIGKQALGIVVTDLNNQPISFVIATIRHFSKFLSGIILLIGYLMALFTEKKQALHDMLAGTLVVNK</sequence>
<dbReference type="EMBL" id="JAMZMM010000215">
    <property type="protein sequence ID" value="MCP2730566.1"/>
    <property type="molecule type" value="Genomic_DNA"/>
</dbReference>
<keyword evidence="9" id="KW-1185">Reference proteome</keyword>
<evidence type="ECO:0000256" key="4">
    <source>
        <dbReference type="ARBA" id="ARBA00022989"/>
    </source>
</evidence>
<dbReference type="AlphaFoldDB" id="A0AAE3GV70"/>
<dbReference type="Proteomes" id="UP001204953">
    <property type="component" value="Unassembled WGS sequence"/>
</dbReference>
<dbReference type="PANTHER" id="PTHR36115">
    <property type="entry name" value="PROLINE-RICH ANTIGEN HOMOLOG-RELATED"/>
    <property type="match status" value="1"/>
</dbReference>
<feature type="transmembrane region" description="Helical" evidence="6">
    <location>
        <begin position="12"/>
        <end position="34"/>
    </location>
</feature>
<reference evidence="8" key="1">
    <citation type="submission" date="2022-06" db="EMBL/GenBank/DDBJ databases">
        <title>New cyanobacteria of genus Symplocastrum in benthos of Lake Baikal.</title>
        <authorList>
            <person name="Sorokovikova E."/>
            <person name="Tikhonova I."/>
            <person name="Krasnopeev A."/>
            <person name="Evseev P."/>
            <person name="Gladkikh A."/>
            <person name="Belykh O."/>
        </authorList>
    </citation>
    <scope>NUCLEOTIDE SEQUENCE</scope>
    <source>
        <strain evidence="8">BBK-W-15</strain>
    </source>
</reference>
<evidence type="ECO:0000313" key="9">
    <source>
        <dbReference type="Proteomes" id="UP001204953"/>
    </source>
</evidence>
<keyword evidence="3 6" id="KW-0812">Transmembrane</keyword>
<dbReference type="RefSeq" id="WP_254013322.1">
    <property type="nucleotide sequence ID" value="NZ_JAMZMM010000215.1"/>
</dbReference>
<gene>
    <name evidence="8" type="ORF">NJ959_19235</name>
</gene>
<keyword evidence="2" id="KW-1003">Cell membrane</keyword>
<dbReference type="Pfam" id="PF06271">
    <property type="entry name" value="RDD"/>
    <property type="match status" value="1"/>
</dbReference>
<dbReference type="InterPro" id="IPR010432">
    <property type="entry name" value="RDD"/>
</dbReference>
<comment type="caution">
    <text evidence="8">The sequence shown here is derived from an EMBL/GenBank/DDBJ whole genome shotgun (WGS) entry which is preliminary data.</text>
</comment>
<accession>A0AAE3GV70</accession>
<evidence type="ECO:0000313" key="8">
    <source>
        <dbReference type="EMBL" id="MCP2730566.1"/>
    </source>
</evidence>
<name>A0AAE3GV70_9CYAN</name>
<evidence type="ECO:0000256" key="1">
    <source>
        <dbReference type="ARBA" id="ARBA00004651"/>
    </source>
</evidence>
<keyword evidence="5 6" id="KW-0472">Membrane</keyword>
<organism evidence="8 9">
    <name type="scientific">Limnofasciculus baicalensis BBK-W-15</name>
    <dbReference type="NCBI Taxonomy" id="2699891"/>
    <lineage>
        <taxon>Bacteria</taxon>
        <taxon>Bacillati</taxon>
        <taxon>Cyanobacteriota</taxon>
        <taxon>Cyanophyceae</taxon>
        <taxon>Coleofasciculales</taxon>
        <taxon>Coleofasciculaceae</taxon>
        <taxon>Limnofasciculus</taxon>
        <taxon>Limnofasciculus baicalensis</taxon>
    </lineage>
</organism>
<protein>
    <submittedName>
        <fullName evidence="8">RDD family protein</fullName>
    </submittedName>
</protein>
<evidence type="ECO:0000256" key="2">
    <source>
        <dbReference type="ARBA" id="ARBA00022475"/>
    </source>
</evidence>
<evidence type="ECO:0000256" key="3">
    <source>
        <dbReference type="ARBA" id="ARBA00022692"/>
    </source>
</evidence>
<dbReference type="InterPro" id="IPR051791">
    <property type="entry name" value="Pra-immunoreactive"/>
</dbReference>
<dbReference type="PANTHER" id="PTHR36115:SF4">
    <property type="entry name" value="MEMBRANE PROTEIN"/>
    <property type="match status" value="1"/>
</dbReference>
<dbReference type="GO" id="GO:0005886">
    <property type="term" value="C:plasma membrane"/>
    <property type="evidence" value="ECO:0007669"/>
    <property type="project" value="UniProtKB-SubCell"/>
</dbReference>
<feature type="transmembrane region" description="Helical" evidence="6">
    <location>
        <begin position="92"/>
        <end position="111"/>
    </location>
</feature>
<comment type="subcellular location">
    <subcellularLocation>
        <location evidence="1">Cell membrane</location>
        <topology evidence="1">Multi-pass membrane protein</topology>
    </subcellularLocation>
</comment>